<dbReference type="GO" id="GO:0003723">
    <property type="term" value="F:RNA binding"/>
    <property type="evidence" value="ECO:0007669"/>
    <property type="project" value="InterPro"/>
</dbReference>
<accession>A0A821W7K9</accession>
<dbReference type="GO" id="GO:0005634">
    <property type="term" value="C:nucleus"/>
    <property type="evidence" value="ECO:0007669"/>
    <property type="project" value="TreeGrafter"/>
</dbReference>
<dbReference type="GO" id="GO:0005737">
    <property type="term" value="C:cytoplasm"/>
    <property type="evidence" value="ECO:0007669"/>
    <property type="project" value="InterPro"/>
</dbReference>
<dbReference type="Pfam" id="PF09162">
    <property type="entry name" value="Tap-RNA_bind"/>
    <property type="match status" value="1"/>
</dbReference>
<feature type="domain" description="Nuclear RNA export factor Tap RNA-binding" evidence="2">
    <location>
        <begin position="103"/>
        <end position="183"/>
    </location>
</feature>
<comment type="caution">
    <text evidence="3">The sequence shown here is derived from an EMBL/GenBank/DDBJ whole genome shotgun (WGS) entry which is preliminary data.</text>
</comment>
<evidence type="ECO:0000256" key="1">
    <source>
        <dbReference type="SAM" id="MobiDB-lite"/>
    </source>
</evidence>
<dbReference type="Proteomes" id="UP000663848">
    <property type="component" value="Unassembled WGS sequence"/>
</dbReference>
<dbReference type="InterPro" id="IPR035979">
    <property type="entry name" value="RBD_domain_sf"/>
</dbReference>
<proteinExistence type="predicted"/>
<feature type="compositionally biased region" description="Polar residues" evidence="1">
    <location>
        <begin position="18"/>
        <end position="28"/>
    </location>
</feature>
<dbReference type="AlphaFoldDB" id="A0A821W7K9"/>
<feature type="compositionally biased region" description="Low complexity" evidence="1">
    <location>
        <begin position="36"/>
        <end position="45"/>
    </location>
</feature>
<dbReference type="EMBL" id="CAJOBR010017051">
    <property type="protein sequence ID" value="CAF4917523.1"/>
    <property type="molecule type" value="Genomic_DNA"/>
</dbReference>
<dbReference type="PANTHER" id="PTHR10662">
    <property type="entry name" value="NUCLEAR RNA EXPORT FACTOR"/>
    <property type="match status" value="1"/>
</dbReference>
<name>A0A821W7K9_9BILA</name>
<sequence>MSYRNYSAREGGRHHTDPTSSRFNSQSKYHQRGRGNNRPVPNRRPTAGDDLENITVSIGRHLTTDGVGTQRSAIRGRIVNRPHRPIQINSNRMNDRDNNQMRWWRISIPQAGAIGKERVLSTLKANCARQFQPYHYFIDSDTNTGVFFINSQQDADMLKRANRKIEIQNFGTLSIMVSQASCPAPSLDEDLQRHFRDYICNRRFNAQTFQLNLSNLADDEELSALGIYPQLNKQAFLRDVVVIINKDLPI</sequence>
<organism evidence="3 4">
    <name type="scientific">Rotaria socialis</name>
    <dbReference type="NCBI Taxonomy" id="392032"/>
    <lineage>
        <taxon>Eukaryota</taxon>
        <taxon>Metazoa</taxon>
        <taxon>Spiralia</taxon>
        <taxon>Gnathifera</taxon>
        <taxon>Rotifera</taxon>
        <taxon>Eurotatoria</taxon>
        <taxon>Bdelloidea</taxon>
        <taxon>Philodinida</taxon>
        <taxon>Philodinidae</taxon>
        <taxon>Rotaria</taxon>
    </lineage>
</organism>
<evidence type="ECO:0000259" key="2">
    <source>
        <dbReference type="Pfam" id="PF09162"/>
    </source>
</evidence>
<protein>
    <recommendedName>
        <fullName evidence="2">Nuclear RNA export factor Tap RNA-binding domain-containing protein</fullName>
    </recommendedName>
</protein>
<dbReference type="SUPFAM" id="SSF54928">
    <property type="entry name" value="RNA-binding domain, RBD"/>
    <property type="match status" value="1"/>
</dbReference>
<dbReference type="Gene3D" id="3.30.70.330">
    <property type="match status" value="1"/>
</dbReference>
<reference evidence="3" key="1">
    <citation type="submission" date="2021-02" db="EMBL/GenBank/DDBJ databases">
        <authorList>
            <person name="Nowell W R."/>
        </authorList>
    </citation>
    <scope>NUCLEOTIDE SEQUENCE</scope>
</reference>
<dbReference type="InterPro" id="IPR030217">
    <property type="entry name" value="NXF_fam"/>
</dbReference>
<evidence type="ECO:0000313" key="3">
    <source>
        <dbReference type="EMBL" id="CAF4917523.1"/>
    </source>
</evidence>
<dbReference type="InterPro" id="IPR015245">
    <property type="entry name" value="Tap_RNA-bd"/>
</dbReference>
<dbReference type="InterPro" id="IPR012677">
    <property type="entry name" value="Nucleotide-bd_a/b_plait_sf"/>
</dbReference>
<feature type="region of interest" description="Disordered" evidence="1">
    <location>
        <begin position="1"/>
        <end position="51"/>
    </location>
</feature>
<dbReference type="GO" id="GO:0016973">
    <property type="term" value="P:poly(A)+ mRNA export from nucleus"/>
    <property type="evidence" value="ECO:0007669"/>
    <property type="project" value="TreeGrafter"/>
</dbReference>
<dbReference type="PANTHER" id="PTHR10662:SF22">
    <property type="entry name" value="NUCLEAR RNA EXPORT FACTOR 1"/>
    <property type="match status" value="1"/>
</dbReference>
<evidence type="ECO:0000313" key="4">
    <source>
        <dbReference type="Proteomes" id="UP000663848"/>
    </source>
</evidence>
<gene>
    <name evidence="3" type="ORF">QYT958_LOCUS31356</name>
</gene>
<feature type="non-terminal residue" evidence="3">
    <location>
        <position position="1"/>
    </location>
</feature>